<dbReference type="PANTHER" id="PTHR11440">
    <property type="entry name" value="LECITHIN-CHOLESTEROL ACYLTRANSFERASE-RELATED"/>
    <property type="match status" value="1"/>
</dbReference>
<feature type="transmembrane region" description="Helical" evidence="1">
    <location>
        <begin position="6"/>
        <end position="30"/>
    </location>
</feature>
<gene>
    <name evidence="3" type="primary">LOC100378834</name>
</gene>
<organism evidence="2 3">
    <name type="scientific">Saccoglossus kowalevskii</name>
    <name type="common">Acorn worm</name>
    <dbReference type="NCBI Taxonomy" id="10224"/>
    <lineage>
        <taxon>Eukaryota</taxon>
        <taxon>Metazoa</taxon>
        <taxon>Hemichordata</taxon>
        <taxon>Enteropneusta</taxon>
        <taxon>Harrimaniidae</taxon>
        <taxon>Saccoglossus</taxon>
    </lineage>
</organism>
<evidence type="ECO:0000256" key="1">
    <source>
        <dbReference type="SAM" id="Phobius"/>
    </source>
</evidence>
<sequence length="417" mass="47294">MAAVSAFYFVFLFFCLSSLMTVFVCVGLPFKAKGSPVILIPGDGGTHMLGKLDRPKVKHYYCRQRTSDYFNIWLNLEELVPYIIDCWSDNIKLTYNNKTRRTTNQIGVDVKIPHFGNTSSVEWLDPSKVSYGSYFAPLVDKLITLGYERGITVRGAPYDFRKAPNEGEVFFKNLTNLIEETYKKNDNKRVVLVTHSMGGPYALYLLNHKSQEWKDKYIKSLTSLGGPWTGAVKIVRVFTSGDNLGTFVVNALELRPAQRTYPSSAWLYPNDKFWDSKQVVVETPTRNYTLGDHKQLFKDLGIPYAYDMWLDTKDLIGSLTAPGVPVFCLHGSEVPTGEKFIYDDSHIFPDDQPIILTGDGDGTVNMKSLKACLLWKDQQKHPVLEKGFPGNEHVHMLQNNTVIDYIIKNVLMTPDNL</sequence>
<dbReference type="RefSeq" id="XP_002739024.1">
    <property type="nucleotide sequence ID" value="XM_002738978.2"/>
</dbReference>
<evidence type="ECO:0000313" key="3">
    <source>
        <dbReference type="RefSeq" id="XP_002739024.1"/>
    </source>
</evidence>
<dbReference type="GeneID" id="100378834"/>
<dbReference type="Proteomes" id="UP000694865">
    <property type="component" value="Unplaced"/>
</dbReference>
<keyword evidence="2" id="KW-1185">Reference proteome</keyword>
<dbReference type="SUPFAM" id="SSF53474">
    <property type="entry name" value="alpha/beta-Hydrolases"/>
    <property type="match status" value="1"/>
</dbReference>
<keyword evidence="1" id="KW-1133">Transmembrane helix</keyword>
<proteinExistence type="predicted"/>
<keyword evidence="1" id="KW-0812">Transmembrane</keyword>
<name>A0ABM0GWR0_SACKO</name>
<evidence type="ECO:0000313" key="2">
    <source>
        <dbReference type="Proteomes" id="UP000694865"/>
    </source>
</evidence>
<accession>A0ABM0GWR0</accession>
<reference evidence="3" key="1">
    <citation type="submission" date="2025-08" db="UniProtKB">
        <authorList>
            <consortium name="RefSeq"/>
        </authorList>
    </citation>
    <scope>IDENTIFICATION</scope>
    <source>
        <tissue evidence="3">Testes</tissue>
    </source>
</reference>
<keyword evidence="1" id="KW-0472">Membrane</keyword>
<dbReference type="InterPro" id="IPR029058">
    <property type="entry name" value="AB_hydrolase_fold"/>
</dbReference>
<dbReference type="Gene3D" id="3.40.50.1820">
    <property type="entry name" value="alpha/beta hydrolase"/>
    <property type="match status" value="2"/>
</dbReference>
<dbReference type="InterPro" id="IPR003386">
    <property type="entry name" value="LACT/PDAT_acylTrfase"/>
</dbReference>
<dbReference type="Pfam" id="PF02450">
    <property type="entry name" value="LCAT"/>
    <property type="match status" value="2"/>
</dbReference>
<protein>
    <submittedName>
        <fullName evidence="3">Group XV phospholipase A2-like</fullName>
    </submittedName>
</protein>